<dbReference type="InterPro" id="IPR052909">
    <property type="entry name" value="Transposase_6_like"/>
</dbReference>
<dbReference type="InterPro" id="IPR025161">
    <property type="entry name" value="IS402-like_dom"/>
</dbReference>
<evidence type="ECO:0000259" key="1">
    <source>
        <dbReference type="Pfam" id="PF13340"/>
    </source>
</evidence>
<feature type="domain" description="Insertion element IS402-like" evidence="1">
    <location>
        <begin position="2"/>
        <end position="71"/>
    </location>
</feature>
<dbReference type="PANTHER" id="PTHR46637">
    <property type="entry name" value="TIS1421-TRANSPOSASE PROTEIN A"/>
    <property type="match status" value="1"/>
</dbReference>
<keyword evidence="3" id="KW-1185">Reference proteome</keyword>
<evidence type="ECO:0000313" key="2">
    <source>
        <dbReference type="EMBL" id="MBE0400782.1"/>
    </source>
</evidence>
<evidence type="ECO:0000313" key="3">
    <source>
        <dbReference type="Proteomes" id="UP001645039"/>
    </source>
</evidence>
<protein>
    <submittedName>
        <fullName evidence="2">Transposase</fullName>
    </submittedName>
</protein>
<reference evidence="2 3" key="1">
    <citation type="submission" date="2020-07" db="EMBL/GenBank/DDBJ databases">
        <title>Halophilic bacteria isolated from french cheeses.</title>
        <authorList>
            <person name="Kothe C.I."/>
            <person name="Farah-Kraiem B."/>
            <person name="Renault P."/>
            <person name="Dridi B."/>
        </authorList>
    </citation>
    <scope>NUCLEOTIDE SEQUENCE [LARGE SCALE GENOMIC DNA]</scope>
    <source>
        <strain evidence="2 3">FME1</strain>
    </source>
</reference>
<organism evidence="2 3">
    <name type="scientific">Halomonas casei</name>
    <dbReference type="NCBI Taxonomy" id="2742613"/>
    <lineage>
        <taxon>Bacteria</taxon>
        <taxon>Pseudomonadati</taxon>
        <taxon>Pseudomonadota</taxon>
        <taxon>Gammaproteobacteria</taxon>
        <taxon>Oceanospirillales</taxon>
        <taxon>Halomonadaceae</taxon>
        <taxon>Halomonas</taxon>
    </lineage>
</organism>
<gene>
    <name evidence="2" type="ORF">EI168_11775</name>
</gene>
<dbReference type="EMBL" id="RRZD01000009">
    <property type="protein sequence ID" value="MBE0400782.1"/>
    <property type="molecule type" value="Genomic_DNA"/>
</dbReference>
<comment type="caution">
    <text evidence="2">The sequence shown here is derived from an EMBL/GenBank/DDBJ whole genome shotgun (WGS) entry which is preliminary data.</text>
</comment>
<proteinExistence type="predicted"/>
<dbReference type="PANTHER" id="PTHR46637:SF1">
    <property type="entry name" value="BLL5188 PROTEIN"/>
    <property type="match status" value="1"/>
</dbReference>
<sequence length="133" mass="15104">MLTDEHWSKLKPILLQHGVYDKASLRPTVEGILYRMRTGCQWRNLPEAFGSWNTAYKRFNAWPAAGTLMTVFSTWVDYPDVEWLFIDGSYVKAHQDSTGPPQSKQKSLVKAVQATPANLIWPSTLTDFPMLSG</sequence>
<dbReference type="Pfam" id="PF13340">
    <property type="entry name" value="DUF4096"/>
    <property type="match status" value="1"/>
</dbReference>
<dbReference type="Proteomes" id="UP001645039">
    <property type="component" value="Unassembled WGS sequence"/>
</dbReference>
<accession>A0ABR9F2T5</accession>
<name>A0ABR9F2T5_9GAMM</name>